<protein>
    <recommendedName>
        <fullName evidence="1">Helicase ATP-binding domain-containing protein</fullName>
    </recommendedName>
</protein>
<evidence type="ECO:0000313" key="3">
    <source>
        <dbReference type="Proteomes" id="UP000600449"/>
    </source>
</evidence>
<dbReference type="SUPFAM" id="SSF52540">
    <property type="entry name" value="P-loop containing nucleoside triphosphate hydrolases"/>
    <property type="match status" value="2"/>
</dbReference>
<dbReference type="Gene3D" id="3.40.50.300">
    <property type="entry name" value="P-loop containing nucleotide triphosphate hydrolases"/>
    <property type="match status" value="2"/>
</dbReference>
<dbReference type="Proteomes" id="UP000600449">
    <property type="component" value="Unassembled WGS sequence"/>
</dbReference>
<dbReference type="Gene3D" id="3.90.1570.50">
    <property type="match status" value="1"/>
</dbReference>
<dbReference type="InterPro" id="IPR027417">
    <property type="entry name" value="P-loop_NTPase"/>
</dbReference>
<dbReference type="InterPro" id="IPR040980">
    <property type="entry name" value="SWI2_SNF2"/>
</dbReference>
<organism evidence="2 3">
    <name type="scientific">Salinarimonas ramus</name>
    <dbReference type="NCBI Taxonomy" id="690164"/>
    <lineage>
        <taxon>Bacteria</taxon>
        <taxon>Pseudomonadati</taxon>
        <taxon>Pseudomonadota</taxon>
        <taxon>Alphaproteobacteria</taxon>
        <taxon>Hyphomicrobiales</taxon>
        <taxon>Salinarimonadaceae</taxon>
        <taxon>Salinarimonas</taxon>
    </lineage>
</organism>
<dbReference type="RefSeq" id="WP_244645635.1">
    <property type="nucleotide sequence ID" value="NZ_BMMF01000015.1"/>
</dbReference>
<reference evidence="2 3" key="1">
    <citation type="journal article" date="2014" name="Int. J. Syst. Evol. Microbiol.">
        <title>Complete genome sequence of Corynebacterium casei LMG S-19264T (=DSM 44701T), isolated from a smear-ripened cheese.</title>
        <authorList>
            <consortium name="US DOE Joint Genome Institute (JGI-PGF)"/>
            <person name="Walter F."/>
            <person name="Albersmeier A."/>
            <person name="Kalinowski J."/>
            <person name="Ruckert C."/>
        </authorList>
    </citation>
    <scope>NUCLEOTIDE SEQUENCE [LARGE SCALE GENOMIC DNA]</scope>
    <source>
        <strain evidence="2 3">CGMCC 1.9161</strain>
    </source>
</reference>
<accession>A0A917QHN5</accession>
<dbReference type="GO" id="GO:0009035">
    <property type="term" value="F:type I site-specific deoxyribonuclease activity"/>
    <property type="evidence" value="ECO:0007669"/>
    <property type="project" value="UniProtKB-EC"/>
</dbReference>
<dbReference type="PANTHER" id="PTHR42927">
    <property type="entry name" value="HELICASE SUPERFAMILY 1 AND 2 DOMAIN-CONTAINING PROTEIN"/>
    <property type="match status" value="1"/>
</dbReference>
<dbReference type="GO" id="GO:0009307">
    <property type="term" value="P:DNA restriction-modification system"/>
    <property type="evidence" value="ECO:0007669"/>
    <property type="project" value="UniProtKB-KW"/>
</dbReference>
<proteinExistence type="predicted"/>
<dbReference type="PANTHER" id="PTHR42927:SF1">
    <property type="entry name" value="HELICASE SUPERFAMILY 1 AND 2 DOMAIN-CONTAINING PROTEIN"/>
    <property type="match status" value="1"/>
</dbReference>
<dbReference type="CDD" id="cd22332">
    <property type="entry name" value="HsdR_N"/>
    <property type="match status" value="1"/>
</dbReference>
<feature type="domain" description="Helicase ATP-binding" evidence="1">
    <location>
        <begin position="311"/>
        <end position="503"/>
    </location>
</feature>
<keyword evidence="3" id="KW-1185">Reference proteome</keyword>
<dbReference type="SMART" id="SM00487">
    <property type="entry name" value="DEXDc"/>
    <property type="match status" value="1"/>
</dbReference>
<dbReference type="PROSITE" id="PS51192">
    <property type="entry name" value="HELICASE_ATP_BIND_1"/>
    <property type="match status" value="1"/>
</dbReference>
<evidence type="ECO:0000259" key="1">
    <source>
        <dbReference type="PROSITE" id="PS51192"/>
    </source>
</evidence>
<sequence length="1003" mass="112607">MPMRPSDVSEGAFERRAVALLTGRPIEAVTDKPELDEGGEHFVGPDDWIEGRAADYDAEHALDIPQLVAFLQATQPDILAALDLDNAVKRRAFLARLAGELTSRGVVDVLRKGVRHLHHRVRLYYPTPTSGNLEAARVFAANRFSVTRQVRYSRDETRRALDLVLFVNGLPVATVELKNSLTRQTWRDAVEQYKRDRDPREPLLQFGRCVVHFAVDDVEAHMCTELKGKDSWFLPFNRGWNDGAGNPPDPSGVKTDYLWRETLAKRSLANILEAYAQIVERRDERGRVVKREQIFPRYHQLDVVRRLLADVGAKGAGQSYLIQHSAGSGKSNSIAWLAHQLVGHLNGGQVAFDSIVVVTDRTNLDKQITATIKQFAQVDKVVGHADRSGDLKRLLEEGKSIIITLIHKFPLILDEIGNEHRGRRFALLIDEAHSSQGGGMAGAVNQALSTVEREEEETVEDRIVRMMEGRRLLPNASYFAFTATPKNKTLEIFGAREEDAEGVRFRPFHVYTMKQAIQERFIMDVLASYTPVRSWYRLASTVEEDPEYDARKAMKKLRAYVEGHDHAIRKKAEIMIDHFHDHVLARRLVGGKARALVATGGIERAIAYFHAFNDYLAERKSPWKAIVAFSGEHENRGVKVTEASLNGFPANKIEAMVRTDPYRFLIVADKFLTGYDEPLLHTMYVDKPLSGVKAVQTLSRLNRAHPQKSGTFVLDFMNETETIVAAFAPYYRTTVLSGETDPNRLNDLERRLEEAQVFTQADVDLVVERFLSGADRGALDPLLDACAAAYGRLDEDGQIAFKGDAKAFVRTYGFLAMIMPAGQPAWEKLATFLNLLIPKLPAPREEDLAAGVLDAVDMDSYRAEVEAAMAITLADADGPVEPVTVGGGGERPDPQIERLSVIIEEFNAQFANLDWTDADRVRRMIDEELPAAAAADSAFRNARENMDRDTARLEFDAAFRRAMNARMGDEMTLYKVFMDNPAFRGWLLERAFDKVYFESRPGL</sequence>
<dbReference type="GO" id="GO:0003677">
    <property type="term" value="F:DNA binding"/>
    <property type="evidence" value="ECO:0007669"/>
    <property type="project" value="UniProtKB-KW"/>
</dbReference>
<dbReference type="Pfam" id="PF22679">
    <property type="entry name" value="T1R_D3-like"/>
    <property type="match status" value="1"/>
</dbReference>
<gene>
    <name evidence="2" type="ORF">GCM10011322_43470</name>
</gene>
<dbReference type="GO" id="GO:0005524">
    <property type="term" value="F:ATP binding"/>
    <property type="evidence" value="ECO:0007669"/>
    <property type="project" value="UniProtKB-KW"/>
</dbReference>
<dbReference type="InterPro" id="IPR014001">
    <property type="entry name" value="Helicase_ATP-bd"/>
</dbReference>
<dbReference type="InterPro" id="IPR007409">
    <property type="entry name" value="Restrct_endonuc_type1_HsdR_N"/>
</dbReference>
<dbReference type="Pfam" id="PF04313">
    <property type="entry name" value="HSDR_N"/>
    <property type="match status" value="1"/>
</dbReference>
<evidence type="ECO:0000313" key="2">
    <source>
        <dbReference type="EMBL" id="GGK51750.1"/>
    </source>
</evidence>
<name>A0A917QHN5_9HYPH</name>
<dbReference type="Pfam" id="PF18766">
    <property type="entry name" value="SWI2_SNF2"/>
    <property type="match status" value="1"/>
</dbReference>
<dbReference type="EMBL" id="BMMF01000015">
    <property type="protein sequence ID" value="GGK51750.1"/>
    <property type="molecule type" value="Genomic_DNA"/>
</dbReference>
<dbReference type="InterPro" id="IPR055180">
    <property type="entry name" value="HsdR_RecA-like_helicase_dom_2"/>
</dbReference>
<comment type="caution">
    <text evidence="2">The sequence shown here is derived from an EMBL/GenBank/DDBJ whole genome shotgun (WGS) entry which is preliminary data.</text>
</comment>
<dbReference type="AlphaFoldDB" id="A0A917QHN5"/>